<sequence length="157" mass="16125">MKLHIGVLGPHTTTPEQYQLGLAVGRNIADAGAILFCGGLDGMMRAAAEGAKAAGGQTVGILPGTDKADANEFIDIGIPTDLGAYRNALLVRSCDAVIAVHGAYGTLSEIAFALRLKVPVIGLHTWSVSRDASPDPAIHVAQSADDAVAQAIRLITS</sequence>
<organism evidence="1 2">
    <name type="scientific">Pontiella agarivorans</name>
    <dbReference type="NCBI Taxonomy" id="3038953"/>
    <lineage>
        <taxon>Bacteria</taxon>
        <taxon>Pseudomonadati</taxon>
        <taxon>Kiritimatiellota</taxon>
        <taxon>Kiritimatiellia</taxon>
        <taxon>Kiritimatiellales</taxon>
        <taxon>Pontiellaceae</taxon>
        <taxon>Pontiella</taxon>
    </lineage>
</organism>
<dbReference type="Proteomes" id="UP001290861">
    <property type="component" value="Unassembled WGS sequence"/>
</dbReference>
<dbReference type="SUPFAM" id="SSF102405">
    <property type="entry name" value="MCP/YpsA-like"/>
    <property type="match status" value="1"/>
</dbReference>
<reference evidence="1 2" key="1">
    <citation type="journal article" date="2024" name="Appl. Environ. Microbiol.">
        <title>Pontiella agarivorans sp. nov., a novel marine anaerobic bacterium capable of degrading macroalgal polysaccharides and fixing nitrogen.</title>
        <authorList>
            <person name="Liu N."/>
            <person name="Kivenson V."/>
            <person name="Peng X."/>
            <person name="Cui Z."/>
            <person name="Lankiewicz T.S."/>
            <person name="Gosselin K.M."/>
            <person name="English C.J."/>
            <person name="Blair E.M."/>
            <person name="O'Malley M.A."/>
            <person name="Valentine D.L."/>
        </authorList>
    </citation>
    <scope>NUCLEOTIDE SEQUENCE [LARGE SCALE GENOMIC DNA]</scope>
    <source>
        <strain evidence="1 2">NLcol2</strain>
    </source>
</reference>
<keyword evidence="2" id="KW-1185">Reference proteome</keyword>
<evidence type="ECO:0000313" key="2">
    <source>
        <dbReference type="Proteomes" id="UP001290861"/>
    </source>
</evidence>
<dbReference type="EMBL" id="JARVCO010000012">
    <property type="protein sequence ID" value="MDZ8120143.1"/>
    <property type="molecule type" value="Genomic_DNA"/>
</dbReference>
<gene>
    <name evidence="1" type="ORF">P9H32_16045</name>
</gene>
<dbReference type="NCBIfam" id="TIGR00725">
    <property type="entry name" value="TIGR00725 family protein"/>
    <property type="match status" value="1"/>
</dbReference>
<dbReference type="Pfam" id="PF18306">
    <property type="entry name" value="LDcluster4"/>
    <property type="match status" value="1"/>
</dbReference>
<protein>
    <submittedName>
        <fullName evidence="1">TIGR00725 family protein</fullName>
    </submittedName>
</protein>
<dbReference type="PANTHER" id="PTHR43393:SF3">
    <property type="entry name" value="LYSINE DECARBOXYLASE-LIKE PROTEIN"/>
    <property type="match status" value="1"/>
</dbReference>
<evidence type="ECO:0000313" key="1">
    <source>
        <dbReference type="EMBL" id="MDZ8120143.1"/>
    </source>
</evidence>
<dbReference type="InterPro" id="IPR005268">
    <property type="entry name" value="CHP00725"/>
</dbReference>
<dbReference type="RefSeq" id="WP_322609918.1">
    <property type="nucleotide sequence ID" value="NZ_JARVCO010000012.1"/>
</dbReference>
<accession>A0ABU5N156</accession>
<dbReference type="Gene3D" id="3.40.50.450">
    <property type="match status" value="1"/>
</dbReference>
<comment type="caution">
    <text evidence="1">The sequence shown here is derived from an EMBL/GenBank/DDBJ whole genome shotgun (WGS) entry which is preliminary data.</text>
</comment>
<proteinExistence type="predicted"/>
<dbReference type="InterPro" id="IPR041164">
    <property type="entry name" value="LDcluster4"/>
</dbReference>
<name>A0ABU5N156_9BACT</name>
<dbReference type="InterPro" id="IPR052341">
    <property type="entry name" value="LOG_family_nucleotidases"/>
</dbReference>
<dbReference type="PANTHER" id="PTHR43393">
    <property type="entry name" value="CYTOKININ RIBOSIDE 5'-MONOPHOSPHATE PHOSPHORIBOHYDROLASE"/>
    <property type="match status" value="1"/>
</dbReference>